<organism evidence="1 2">
    <name type="scientific">Falsiroseomonas selenitidurans</name>
    <dbReference type="NCBI Taxonomy" id="2716335"/>
    <lineage>
        <taxon>Bacteria</taxon>
        <taxon>Pseudomonadati</taxon>
        <taxon>Pseudomonadota</taxon>
        <taxon>Alphaproteobacteria</taxon>
        <taxon>Acetobacterales</taxon>
        <taxon>Roseomonadaceae</taxon>
        <taxon>Falsiroseomonas</taxon>
    </lineage>
</organism>
<dbReference type="Proteomes" id="UP000787635">
    <property type="component" value="Unassembled WGS sequence"/>
</dbReference>
<accession>A0ABX1E8L7</accession>
<gene>
    <name evidence="1" type="ORF">HEQ75_22090</name>
</gene>
<proteinExistence type="predicted"/>
<name>A0ABX1E8L7_9PROT</name>
<dbReference type="EMBL" id="JAAVNE010000048">
    <property type="protein sequence ID" value="NKC33569.1"/>
    <property type="molecule type" value="Genomic_DNA"/>
</dbReference>
<evidence type="ECO:0000313" key="2">
    <source>
        <dbReference type="Proteomes" id="UP000787635"/>
    </source>
</evidence>
<evidence type="ECO:0000313" key="1">
    <source>
        <dbReference type="EMBL" id="NKC33569.1"/>
    </source>
</evidence>
<sequence length="342" mass="37319">MAGEAALAELDFTNGTAVELRLRGLYSAEEDGAFQALLAEAIGRVAEIARPGPSQLNFLLHQAERSCLEPERIAALLAALHGRAEADAALGATWRAVARRQAFRAALADHRMAQPALVSLGLHCLPWKLLNRWGFRDRAQFTALHTPFSMALHKRDEVLRALATDFADYAEPSLMRESTTPSGQRIAMRQDGGAVWNHHRGPAWLEPDFAPLRRLLARRIASFRTACALPGAVFVMADCRIQDPAAPIPFLAPLRAALARLSGRPRPFLLLTSQSRRGGAARLDWLDAETAHLAAPYPHPHFIWADAASVDSEEGLGFEHFYAQGVLACLTAWGFFARGAAA</sequence>
<reference evidence="1 2" key="1">
    <citation type="submission" date="2020-03" db="EMBL/GenBank/DDBJ databases">
        <title>Roseomonas selenitidurans sp. nov. isolated from urban soil.</title>
        <authorList>
            <person name="Liu H."/>
        </authorList>
    </citation>
    <scope>NUCLEOTIDE SEQUENCE [LARGE SCALE GENOMIC DNA]</scope>
    <source>
        <strain evidence="1 2">BU-1</strain>
    </source>
</reference>
<comment type="caution">
    <text evidence="1">The sequence shown here is derived from an EMBL/GenBank/DDBJ whole genome shotgun (WGS) entry which is preliminary data.</text>
</comment>
<keyword evidence="2" id="KW-1185">Reference proteome</keyword>
<protein>
    <submittedName>
        <fullName evidence="1">Uncharacterized protein</fullName>
    </submittedName>
</protein>
<dbReference type="RefSeq" id="WP_168034293.1">
    <property type="nucleotide sequence ID" value="NZ_JAAVNE010000048.1"/>
</dbReference>